<dbReference type="RefSeq" id="WP_206727533.1">
    <property type="nucleotide sequence ID" value="NZ_CP071090.1"/>
</dbReference>
<dbReference type="PROSITE" id="PS51257">
    <property type="entry name" value="PROKAR_LIPOPROTEIN"/>
    <property type="match status" value="1"/>
</dbReference>
<keyword evidence="2" id="KW-1185">Reference proteome</keyword>
<accession>A0ABX7P6A8</accession>
<proteinExistence type="predicted"/>
<dbReference type="Proteomes" id="UP000662747">
    <property type="component" value="Chromosome"/>
</dbReference>
<gene>
    <name evidence="1" type="ORF">JY651_14100</name>
</gene>
<protein>
    <recommendedName>
        <fullName evidence="3">Lipoprotein</fullName>
    </recommendedName>
</protein>
<sequence length="154" mass="16854">MSRTCVELLGLVAVLFAVGACSHSRRHPAFPVEKHGLAVTAPLTFAQLRDGELPAGDRLQVDAYVAGFRDCPPCPPRANCKPCERLSTVLYLSEEPPPDLSEPQARLSVDIGAHDGHVFEPGRRYRFEMGRPVRDSTAGTPAYEASLLRYMPLP</sequence>
<dbReference type="EMBL" id="CP071090">
    <property type="protein sequence ID" value="QSQ25983.1"/>
    <property type="molecule type" value="Genomic_DNA"/>
</dbReference>
<evidence type="ECO:0000313" key="1">
    <source>
        <dbReference type="EMBL" id="QSQ25983.1"/>
    </source>
</evidence>
<reference evidence="1 2" key="1">
    <citation type="submission" date="2021-02" db="EMBL/GenBank/DDBJ databases">
        <title>De Novo genome assembly of isolated myxobacteria.</title>
        <authorList>
            <person name="Stevens D.C."/>
        </authorList>
    </citation>
    <scope>NUCLEOTIDE SEQUENCE [LARGE SCALE GENOMIC DNA]</scope>
    <source>
        <strain evidence="2">SCPEA02</strain>
    </source>
</reference>
<name>A0ABX7P6A8_9BACT</name>
<evidence type="ECO:0008006" key="3">
    <source>
        <dbReference type="Google" id="ProtNLM"/>
    </source>
</evidence>
<organism evidence="1 2">
    <name type="scientific">Pyxidicoccus parkwayensis</name>
    <dbReference type="NCBI Taxonomy" id="2813578"/>
    <lineage>
        <taxon>Bacteria</taxon>
        <taxon>Pseudomonadati</taxon>
        <taxon>Myxococcota</taxon>
        <taxon>Myxococcia</taxon>
        <taxon>Myxococcales</taxon>
        <taxon>Cystobacterineae</taxon>
        <taxon>Myxococcaceae</taxon>
        <taxon>Pyxidicoccus</taxon>
    </lineage>
</organism>
<evidence type="ECO:0000313" key="2">
    <source>
        <dbReference type="Proteomes" id="UP000662747"/>
    </source>
</evidence>